<proteinExistence type="predicted"/>
<dbReference type="AlphaFoldDB" id="A0A0L8H029"/>
<protein>
    <recommendedName>
        <fullName evidence="8">TBC1 domain family member 15</fullName>
    </recommendedName>
    <alternativeName>
        <fullName evidence="9">GTPase-activating protein RAB7</fullName>
    </alternativeName>
</protein>
<evidence type="ECO:0000256" key="7">
    <source>
        <dbReference type="ARBA" id="ARBA00065268"/>
    </source>
</evidence>
<comment type="function">
    <text evidence="6">Acts as a GTPase activating protein for RAB7A. Does not act on RAB4, RAB5 or RAB6.</text>
</comment>
<evidence type="ECO:0000256" key="8">
    <source>
        <dbReference type="ARBA" id="ARBA00067480"/>
    </source>
</evidence>
<evidence type="ECO:0000256" key="5">
    <source>
        <dbReference type="ARBA" id="ARBA00022990"/>
    </source>
</evidence>
<accession>A0A0L8H029</accession>
<keyword evidence="5" id="KW-0007">Acetylation</keyword>
<evidence type="ECO:0000259" key="11">
    <source>
        <dbReference type="PROSITE" id="PS50086"/>
    </source>
</evidence>
<feature type="region of interest" description="Disordered" evidence="10">
    <location>
        <begin position="893"/>
        <end position="924"/>
    </location>
</feature>
<reference evidence="12" key="1">
    <citation type="submission" date="2015-07" db="EMBL/GenBank/DDBJ databases">
        <title>MeaNS - Measles Nucleotide Surveillance Program.</title>
        <authorList>
            <person name="Tran T."/>
            <person name="Druce J."/>
        </authorList>
    </citation>
    <scope>NUCLEOTIDE SEQUENCE</scope>
    <source>
        <strain evidence="12">UCB-OBI-ISO-001</strain>
        <tissue evidence="12">Gonad</tissue>
    </source>
</reference>
<dbReference type="FunFam" id="1.10.472.80:FF:000005">
    <property type="entry name" value="TBC1 domain family member 15"/>
    <property type="match status" value="1"/>
</dbReference>
<sequence length="937" mass="108150">MATPGSNLIWQFLQLDALPNTNHSECLVGAYYVPPARGPVQRYWQRPRSNGVFYVPPAQASVQCFVHMPPAQVPVRRSWKRWRSNGAFYVPPAQKRDRCSGSDPTRMILCELHNVYIHITLLESNENDAHILGKFYFVQKVSRIWCRCRIKSTCALKCETWAVTAEDMRKLARNEASMLRWMSIVSVHTRQSTNGWKYTESIQSVFYPDCGMHAFQGGYLLFSSRDQKGRLQSDLAVFLQLDAFPNANHSENVVGAFYVSPAQEPVRRHWHRPRLDSAFYVPPAQELVWRYWHWPRSVGTFYMPLAQEPVKWTWHRPHLDGAFYVQGELATATILVLLDSTGLVKHIISHNASGPEGLFVEWKAEEVPSSDEHDWAVVGNAVGYKLDRQSESVTINSKTETRKKYNISFDILDLKSLKTNSVHHGWKYFIFILKDGTTYPALHFHSGGSSEFFSLLSQHVCIQMSPNDNRLWIVEDHDPGFSKVTSFFRDALLQPSHMNSRPLDEIAVMFNEDLPGMEINQQDEPGFEVITKYPKRFISSKLKPDKVHSVRFRQNNQTKFKRTKLPPPPETSRGEPLQAHQWTSFLDAEGKVTNIDEVKKIIFRGGIEPTMRVEVWKFLLDYYKWDSTKKSREEERKRKVDDYFKMKLQWKTISAEQESRFTKLKDSKTLIEKDVSRTDRTHKFFEGDGNHNLQVLNDILRTYCMYNFDLSYVQGMSDLLSPILVIMENEVDAFWCFAGFMETVCSNFEMDQQGMKTQLAQMHTLMQFVDPELCSYLESHDSGNFYFCFRWLLIVFKREFSFPDIQRLWEVLWTGLPCKNYHLLICLAILDNEKATLMENRFGFTEILKHINDMSFTINVDQILNKAESISLQLKKCKKLPQAIKEILELGASSSSPSASSNSSGSTTPAAGNSQCQYPNPNKDYCSGTVTDHFTNG</sequence>
<dbReference type="EMBL" id="KQ419743">
    <property type="protein sequence ID" value="KOF82489.1"/>
    <property type="molecule type" value="Genomic_DNA"/>
</dbReference>
<keyword evidence="2" id="KW-0343">GTPase activation</keyword>
<evidence type="ECO:0000256" key="6">
    <source>
        <dbReference type="ARBA" id="ARBA00055283"/>
    </source>
</evidence>
<dbReference type="Gene3D" id="1.10.472.80">
    <property type="entry name" value="Ypt/Rab-GAP domain of gyp1p, domain 3"/>
    <property type="match status" value="1"/>
</dbReference>
<dbReference type="PANTHER" id="PTHR22957">
    <property type="entry name" value="TBC1 DOMAIN FAMILY MEMBER GTPASE-ACTIVATING PROTEIN"/>
    <property type="match status" value="1"/>
</dbReference>
<feature type="domain" description="Rab-GAP TBC" evidence="11">
    <location>
        <begin position="606"/>
        <end position="816"/>
    </location>
</feature>
<dbReference type="InterPro" id="IPR000195">
    <property type="entry name" value="Rab-GAP-TBC_dom"/>
</dbReference>
<evidence type="ECO:0000313" key="12">
    <source>
        <dbReference type="EMBL" id="KOF82489.1"/>
    </source>
</evidence>
<keyword evidence="4" id="KW-0597">Phosphoprotein</keyword>
<evidence type="ECO:0000256" key="9">
    <source>
        <dbReference type="ARBA" id="ARBA00082539"/>
    </source>
</evidence>
<dbReference type="Gene3D" id="1.10.8.270">
    <property type="entry name" value="putative rabgap domain of human tbc1 domain family member 14 like domains"/>
    <property type="match status" value="1"/>
</dbReference>
<dbReference type="SUPFAM" id="SSF47923">
    <property type="entry name" value="Ypt/Rab-GAP domain of gyp1p"/>
    <property type="match status" value="2"/>
</dbReference>
<dbReference type="STRING" id="37653.A0A0L8H029"/>
<dbReference type="PANTHER" id="PTHR22957:SF645">
    <property type="entry name" value="LD27216P"/>
    <property type="match status" value="1"/>
</dbReference>
<feature type="region of interest" description="Disordered" evidence="10">
    <location>
        <begin position="557"/>
        <end position="577"/>
    </location>
</feature>
<evidence type="ECO:0000256" key="2">
    <source>
        <dbReference type="ARBA" id="ARBA00022468"/>
    </source>
</evidence>
<dbReference type="PROSITE" id="PS50086">
    <property type="entry name" value="TBC_RABGAP"/>
    <property type="match status" value="1"/>
</dbReference>
<dbReference type="Pfam" id="PF00566">
    <property type="entry name" value="RabGAP-TBC"/>
    <property type="match status" value="1"/>
</dbReference>
<dbReference type="FunFam" id="1.10.8.270:FF:000005">
    <property type="entry name" value="TBC1 domain family member 15"/>
    <property type="match status" value="1"/>
</dbReference>
<evidence type="ECO:0000256" key="4">
    <source>
        <dbReference type="ARBA" id="ARBA00022553"/>
    </source>
</evidence>
<dbReference type="OrthoDB" id="10264062at2759"/>
<organism evidence="12">
    <name type="scientific">Octopus bimaculoides</name>
    <name type="common">California two-spotted octopus</name>
    <dbReference type="NCBI Taxonomy" id="37653"/>
    <lineage>
        <taxon>Eukaryota</taxon>
        <taxon>Metazoa</taxon>
        <taxon>Spiralia</taxon>
        <taxon>Lophotrochozoa</taxon>
        <taxon>Mollusca</taxon>
        <taxon>Cephalopoda</taxon>
        <taxon>Coleoidea</taxon>
        <taxon>Octopodiformes</taxon>
        <taxon>Octopoda</taxon>
        <taxon>Incirrata</taxon>
        <taxon>Octopodidae</taxon>
        <taxon>Octopus</taxon>
    </lineage>
</organism>
<evidence type="ECO:0000256" key="10">
    <source>
        <dbReference type="SAM" id="MobiDB-lite"/>
    </source>
</evidence>
<dbReference type="GO" id="GO:0005096">
    <property type="term" value="F:GTPase activator activity"/>
    <property type="evidence" value="ECO:0007669"/>
    <property type="project" value="UniProtKB-KW"/>
</dbReference>
<dbReference type="InterPro" id="IPR021935">
    <property type="entry name" value="SGSM1/2_RBD"/>
</dbReference>
<keyword evidence="3" id="KW-0963">Cytoplasm</keyword>
<comment type="subunit">
    <text evidence="7">Interacts with non-phosphorylated form of RAB8A; phosphorylation of RAB8A at 'Thr-72' disrupts this interaction. Interacts with ARMC12.</text>
</comment>
<comment type="subcellular location">
    <subcellularLocation>
        <location evidence="1">Cytoplasm</location>
    </subcellularLocation>
</comment>
<evidence type="ECO:0000256" key="3">
    <source>
        <dbReference type="ARBA" id="ARBA00022490"/>
    </source>
</evidence>
<dbReference type="InterPro" id="IPR035969">
    <property type="entry name" value="Rab-GAP_TBC_sf"/>
</dbReference>
<dbReference type="SMART" id="SM00164">
    <property type="entry name" value="TBC"/>
    <property type="match status" value="1"/>
</dbReference>
<name>A0A0L8H029_OCTBM</name>
<dbReference type="GO" id="GO:0005737">
    <property type="term" value="C:cytoplasm"/>
    <property type="evidence" value="ECO:0007669"/>
    <property type="project" value="UniProtKB-SubCell"/>
</dbReference>
<dbReference type="Pfam" id="PF12068">
    <property type="entry name" value="PH_RBD"/>
    <property type="match status" value="1"/>
</dbReference>
<evidence type="ECO:0000256" key="1">
    <source>
        <dbReference type="ARBA" id="ARBA00004496"/>
    </source>
</evidence>
<feature type="compositionally biased region" description="Low complexity" evidence="10">
    <location>
        <begin position="893"/>
        <end position="911"/>
    </location>
</feature>
<gene>
    <name evidence="12" type="ORF">OCBIM_22025236mg</name>
</gene>